<dbReference type="InterPro" id="IPR025296">
    <property type="entry name" value="DUF4158"/>
</dbReference>
<dbReference type="AlphaFoldDB" id="A0A9W5QPB6"/>
<name>A0A9W5QPB6_BACCE</name>
<dbReference type="RefSeq" id="WP_016099219.1">
    <property type="nucleotide sequence ID" value="NZ_KB976537.1"/>
</dbReference>
<organism evidence="2 3">
    <name type="scientific">Bacillus cereus HuB4-4</name>
    <dbReference type="NCBI Taxonomy" id="1053211"/>
    <lineage>
        <taxon>Bacteria</taxon>
        <taxon>Bacillati</taxon>
        <taxon>Bacillota</taxon>
        <taxon>Bacilli</taxon>
        <taxon>Bacillales</taxon>
        <taxon>Bacillaceae</taxon>
        <taxon>Bacillus</taxon>
        <taxon>Bacillus cereus group</taxon>
    </lineage>
</organism>
<dbReference type="Proteomes" id="UP000014009">
    <property type="component" value="Unassembled WGS sequence"/>
</dbReference>
<dbReference type="EMBL" id="AHEF01000095">
    <property type="protein sequence ID" value="EOP80828.1"/>
    <property type="molecule type" value="Genomic_DNA"/>
</dbReference>
<reference evidence="2 3" key="1">
    <citation type="submission" date="2012-12" db="EMBL/GenBank/DDBJ databases">
        <title>The Genome Sequence of Bacillus cereus HuB4-4.</title>
        <authorList>
            <consortium name="The Broad Institute Genome Sequencing Platform"/>
            <consortium name="The Broad Institute Genome Sequencing Center for Infectious Disease"/>
            <person name="Feldgarden M."/>
            <person name="Van der Auwera G.A."/>
            <person name="Mahillon J."/>
            <person name="Duprez V."/>
            <person name="Timmery S."/>
            <person name="Mattelet C."/>
            <person name="Dierick K."/>
            <person name="Sun M."/>
            <person name="Yu Z."/>
            <person name="Zhu L."/>
            <person name="Hu X."/>
            <person name="Shank E.B."/>
            <person name="Swiecicka I."/>
            <person name="Hansen B.M."/>
            <person name="Andrup L."/>
            <person name="Walker B."/>
            <person name="Young S.K."/>
            <person name="Zeng Q."/>
            <person name="Gargeya S."/>
            <person name="Fitzgerald M."/>
            <person name="Haas B."/>
            <person name="Abouelleil A."/>
            <person name="Alvarado L."/>
            <person name="Arachchi H.M."/>
            <person name="Berlin A.M."/>
            <person name="Chapman S.B."/>
            <person name="Dewar J."/>
            <person name="Goldberg J."/>
            <person name="Griggs A."/>
            <person name="Gujja S."/>
            <person name="Hansen M."/>
            <person name="Howarth C."/>
            <person name="Imamovic A."/>
            <person name="Larimer J."/>
            <person name="McCowan C."/>
            <person name="Murphy C."/>
            <person name="Neiman D."/>
            <person name="Pearson M."/>
            <person name="Priest M."/>
            <person name="Roberts A."/>
            <person name="Saif S."/>
            <person name="Shea T."/>
            <person name="Sisk P."/>
            <person name="Sykes S."/>
            <person name="Wortman J."/>
            <person name="Nusbaum C."/>
            <person name="Birren B."/>
        </authorList>
    </citation>
    <scope>NUCLEOTIDE SEQUENCE [LARGE SCALE GENOMIC DNA]</scope>
    <source>
        <strain evidence="2 3">HuB4-4</strain>
    </source>
</reference>
<evidence type="ECO:0000259" key="1">
    <source>
        <dbReference type="Pfam" id="PF13700"/>
    </source>
</evidence>
<protein>
    <recommendedName>
        <fullName evidence="1">DUF4158 domain-containing protein</fullName>
    </recommendedName>
</protein>
<sequence length="250" mass="29440">MLTVQETAYPRLKSNFTTKELDKLFSPTLKELHWTRTHSRNPFSHLNFLILLKTFQCLNYFIPITDVPLVIIKHIARTSNIALSGNEKWNSYHRKGTGKRQITMIRNYRKAKVFDNQARQIMLKAIENAVLEKDAKSDLVNIAIDELIKHSYELPAFQTLVKSVDHIHSMVYRNLYKRVAYSLSNEEKEKIDTLFQQIDGATYSDWYAIKQDPGRPRIEQIKTWIARENWMSDRQLGSNFFKSYLSRPLK</sequence>
<gene>
    <name evidence="2" type="ORF">IGM_05798</name>
</gene>
<evidence type="ECO:0000313" key="2">
    <source>
        <dbReference type="EMBL" id="EOP80828.1"/>
    </source>
</evidence>
<comment type="caution">
    <text evidence="2">The sequence shown here is derived from an EMBL/GenBank/DDBJ whole genome shotgun (WGS) entry which is preliminary data.</text>
</comment>
<dbReference type="Pfam" id="PF13700">
    <property type="entry name" value="DUF4158"/>
    <property type="match status" value="1"/>
</dbReference>
<proteinExistence type="predicted"/>
<evidence type="ECO:0000313" key="3">
    <source>
        <dbReference type="Proteomes" id="UP000014009"/>
    </source>
</evidence>
<feature type="domain" description="DUF4158" evidence="1">
    <location>
        <begin position="5"/>
        <end position="166"/>
    </location>
</feature>
<accession>A0A9W5QPB6</accession>